<organism evidence="9 10">
    <name type="scientific">Branchiibius cervicis</name>
    <dbReference type="NCBI Taxonomy" id="908252"/>
    <lineage>
        <taxon>Bacteria</taxon>
        <taxon>Bacillati</taxon>
        <taxon>Actinomycetota</taxon>
        <taxon>Actinomycetes</taxon>
        <taxon>Micrococcales</taxon>
        <taxon>Dermacoccaceae</taxon>
        <taxon>Branchiibius</taxon>
    </lineage>
</organism>
<comment type="similarity">
    <text evidence="7">Belongs to the binding-protein-dependent transport system permease family.</text>
</comment>
<keyword evidence="3" id="KW-1003">Cell membrane</keyword>
<protein>
    <submittedName>
        <fullName evidence="9">ABC transporter permease</fullName>
    </submittedName>
</protein>
<feature type="transmembrane region" description="Helical" evidence="7">
    <location>
        <begin position="31"/>
        <end position="54"/>
    </location>
</feature>
<dbReference type="EMBL" id="JBHSWJ010000002">
    <property type="protein sequence ID" value="MFC6714150.1"/>
    <property type="molecule type" value="Genomic_DNA"/>
</dbReference>
<feature type="transmembrane region" description="Helical" evidence="7">
    <location>
        <begin position="177"/>
        <end position="203"/>
    </location>
</feature>
<comment type="caution">
    <text evidence="9">The sequence shown here is derived from an EMBL/GenBank/DDBJ whole genome shotgun (WGS) entry which is preliminary data.</text>
</comment>
<dbReference type="PROSITE" id="PS50928">
    <property type="entry name" value="ABC_TM1"/>
    <property type="match status" value="1"/>
</dbReference>
<evidence type="ECO:0000256" key="2">
    <source>
        <dbReference type="ARBA" id="ARBA00022448"/>
    </source>
</evidence>
<keyword evidence="10" id="KW-1185">Reference proteome</keyword>
<evidence type="ECO:0000256" key="3">
    <source>
        <dbReference type="ARBA" id="ARBA00022475"/>
    </source>
</evidence>
<dbReference type="InterPro" id="IPR035906">
    <property type="entry name" value="MetI-like_sf"/>
</dbReference>
<name>A0ABW2AUK8_9MICO</name>
<gene>
    <name evidence="9" type="ORF">ACFQBT_10135</name>
</gene>
<dbReference type="RefSeq" id="WP_377822424.1">
    <property type="nucleotide sequence ID" value="NZ_JBHSWJ010000002.1"/>
</dbReference>
<dbReference type="CDD" id="cd06261">
    <property type="entry name" value="TM_PBP2"/>
    <property type="match status" value="1"/>
</dbReference>
<evidence type="ECO:0000313" key="10">
    <source>
        <dbReference type="Proteomes" id="UP001596356"/>
    </source>
</evidence>
<sequence>MTAYAALLILTVGIGSGILAALSGRIVDRSITVIGSILMGAPTFVVAMFLIWLFSQKLSWFPVYGTGDGLLDMLWHLTLPAVAMSCAYLAFLSRITRTAVRSALGSEHVETATSRGISPRAIITRHVLRNASPEVFAVSGITVAGLIAATAVAETAFGVNGIGALLVQAAGRKDLPVVLLISLIMVVAFVVINTIVDLINVAIDPRLAQRSGT</sequence>
<dbReference type="Proteomes" id="UP001596356">
    <property type="component" value="Unassembled WGS sequence"/>
</dbReference>
<reference evidence="10" key="1">
    <citation type="journal article" date="2019" name="Int. J. Syst. Evol. Microbiol.">
        <title>The Global Catalogue of Microorganisms (GCM) 10K type strain sequencing project: providing services to taxonomists for standard genome sequencing and annotation.</title>
        <authorList>
            <consortium name="The Broad Institute Genomics Platform"/>
            <consortium name="The Broad Institute Genome Sequencing Center for Infectious Disease"/>
            <person name="Wu L."/>
            <person name="Ma J."/>
        </authorList>
    </citation>
    <scope>NUCLEOTIDE SEQUENCE [LARGE SCALE GENOMIC DNA]</scope>
    <source>
        <strain evidence="10">NBRC 106593</strain>
    </source>
</reference>
<evidence type="ECO:0000256" key="5">
    <source>
        <dbReference type="ARBA" id="ARBA00022989"/>
    </source>
</evidence>
<dbReference type="Pfam" id="PF00528">
    <property type="entry name" value="BPD_transp_1"/>
    <property type="match status" value="1"/>
</dbReference>
<dbReference type="PANTHER" id="PTHR43163">
    <property type="entry name" value="DIPEPTIDE TRANSPORT SYSTEM PERMEASE PROTEIN DPPB-RELATED"/>
    <property type="match status" value="1"/>
</dbReference>
<feature type="transmembrane region" description="Helical" evidence="7">
    <location>
        <begin position="6"/>
        <end position="24"/>
    </location>
</feature>
<evidence type="ECO:0000256" key="1">
    <source>
        <dbReference type="ARBA" id="ARBA00004651"/>
    </source>
</evidence>
<feature type="domain" description="ABC transmembrane type-1" evidence="8">
    <location>
        <begin position="1"/>
        <end position="196"/>
    </location>
</feature>
<proteinExistence type="inferred from homology"/>
<evidence type="ECO:0000256" key="6">
    <source>
        <dbReference type="ARBA" id="ARBA00023136"/>
    </source>
</evidence>
<evidence type="ECO:0000259" key="8">
    <source>
        <dbReference type="PROSITE" id="PS50928"/>
    </source>
</evidence>
<evidence type="ECO:0000256" key="7">
    <source>
        <dbReference type="RuleBase" id="RU363032"/>
    </source>
</evidence>
<dbReference type="Gene3D" id="1.10.3720.10">
    <property type="entry name" value="MetI-like"/>
    <property type="match status" value="1"/>
</dbReference>
<dbReference type="PANTHER" id="PTHR43163:SF6">
    <property type="entry name" value="DIPEPTIDE TRANSPORT SYSTEM PERMEASE PROTEIN DPPB-RELATED"/>
    <property type="match status" value="1"/>
</dbReference>
<keyword evidence="4 7" id="KW-0812">Transmembrane</keyword>
<accession>A0ABW2AUK8</accession>
<feature type="transmembrane region" description="Helical" evidence="7">
    <location>
        <begin position="135"/>
        <end position="157"/>
    </location>
</feature>
<keyword evidence="6 7" id="KW-0472">Membrane</keyword>
<dbReference type="InterPro" id="IPR000515">
    <property type="entry name" value="MetI-like"/>
</dbReference>
<keyword evidence="2 7" id="KW-0813">Transport</keyword>
<feature type="transmembrane region" description="Helical" evidence="7">
    <location>
        <begin position="74"/>
        <end position="92"/>
    </location>
</feature>
<dbReference type="SUPFAM" id="SSF161098">
    <property type="entry name" value="MetI-like"/>
    <property type="match status" value="1"/>
</dbReference>
<keyword evidence="5 7" id="KW-1133">Transmembrane helix</keyword>
<evidence type="ECO:0000313" key="9">
    <source>
        <dbReference type="EMBL" id="MFC6714150.1"/>
    </source>
</evidence>
<comment type="subcellular location">
    <subcellularLocation>
        <location evidence="1 7">Cell membrane</location>
        <topology evidence="1 7">Multi-pass membrane protein</topology>
    </subcellularLocation>
</comment>
<evidence type="ECO:0000256" key="4">
    <source>
        <dbReference type="ARBA" id="ARBA00022692"/>
    </source>
</evidence>